<dbReference type="SUPFAM" id="SSF53448">
    <property type="entry name" value="Nucleotide-diphospho-sugar transferases"/>
    <property type="match status" value="1"/>
</dbReference>
<accession>A0A2U3QE71</accession>
<feature type="domain" description="Glycosyltransferase 2-like" evidence="1">
    <location>
        <begin position="5"/>
        <end position="163"/>
    </location>
</feature>
<keyword evidence="2" id="KW-0808">Transferase</keyword>
<proteinExistence type="predicted"/>
<dbReference type="InterPro" id="IPR029044">
    <property type="entry name" value="Nucleotide-diphossugar_trans"/>
</dbReference>
<name>A0A2U3QE71_9BACT</name>
<dbReference type="InterPro" id="IPR001173">
    <property type="entry name" value="Glyco_trans_2-like"/>
</dbReference>
<dbReference type="PANTHER" id="PTHR48090:SF7">
    <property type="entry name" value="RFBJ PROTEIN"/>
    <property type="match status" value="1"/>
</dbReference>
<dbReference type="OrthoDB" id="9811884at2"/>
<protein>
    <submittedName>
        <fullName evidence="2">Glycosyltransferase, group 2 family protein</fullName>
        <ecNumber evidence="2">2.4.-.-</ecNumber>
    </submittedName>
</protein>
<sequence>MKTLIIVPAYNEESSIGDVIKDIVAHSGDADILVINDGSTDATSAVAKARGIKVIDLPYNLGIGGAMQTGYLYAERNGYDIAVQFDADGQHRADQLAALVSPVAGGDADLAIGSRFLGEKAYHSRLARLLGIKILSMVISFLIGRKITDPTSGFRAVNRRVIEYYSGRYPEDYPEPEAIVLVQRAGFRTIEVPALMKEREAGRSSITGARAFYYMIKVLLAIMIDMIKTRGGKSWTS</sequence>
<dbReference type="GO" id="GO:0016757">
    <property type="term" value="F:glycosyltransferase activity"/>
    <property type="evidence" value="ECO:0007669"/>
    <property type="project" value="UniProtKB-KW"/>
</dbReference>
<dbReference type="EC" id="2.4.-.-" evidence="2"/>
<dbReference type="Proteomes" id="UP000245125">
    <property type="component" value="Unassembled WGS sequence"/>
</dbReference>
<dbReference type="PANTHER" id="PTHR48090">
    <property type="entry name" value="UNDECAPRENYL-PHOSPHATE 4-DEOXY-4-FORMAMIDO-L-ARABINOSE TRANSFERASE-RELATED"/>
    <property type="match status" value="1"/>
</dbReference>
<keyword evidence="3" id="KW-1185">Reference proteome</keyword>
<evidence type="ECO:0000313" key="2">
    <source>
        <dbReference type="EMBL" id="SPP99640.1"/>
    </source>
</evidence>
<dbReference type="InterPro" id="IPR050256">
    <property type="entry name" value="Glycosyltransferase_2"/>
</dbReference>
<keyword evidence="2" id="KW-0328">Glycosyltransferase</keyword>
<organism evidence="2 3">
    <name type="scientific">Candidatus Sulfobium mesophilum</name>
    <dbReference type="NCBI Taxonomy" id="2016548"/>
    <lineage>
        <taxon>Bacteria</taxon>
        <taxon>Pseudomonadati</taxon>
        <taxon>Nitrospirota</taxon>
        <taxon>Nitrospiria</taxon>
        <taxon>Nitrospirales</taxon>
        <taxon>Nitrospiraceae</taxon>
        <taxon>Candidatus Sulfobium</taxon>
    </lineage>
</organism>
<dbReference type="AlphaFoldDB" id="A0A2U3QE71"/>
<dbReference type="Gene3D" id="3.90.550.10">
    <property type="entry name" value="Spore Coat Polysaccharide Biosynthesis Protein SpsA, Chain A"/>
    <property type="match status" value="1"/>
</dbReference>
<reference evidence="3" key="1">
    <citation type="submission" date="2018-03" db="EMBL/GenBank/DDBJ databases">
        <authorList>
            <person name="Zecchin S."/>
        </authorList>
    </citation>
    <scope>NUCLEOTIDE SEQUENCE [LARGE SCALE GENOMIC DNA]</scope>
</reference>
<evidence type="ECO:0000259" key="1">
    <source>
        <dbReference type="Pfam" id="PF00535"/>
    </source>
</evidence>
<dbReference type="EMBL" id="OUUY01000005">
    <property type="protein sequence ID" value="SPP99640.1"/>
    <property type="molecule type" value="Genomic_DNA"/>
</dbReference>
<dbReference type="CDD" id="cd04179">
    <property type="entry name" value="DPM_DPG-synthase_like"/>
    <property type="match status" value="1"/>
</dbReference>
<evidence type="ECO:0000313" key="3">
    <source>
        <dbReference type="Proteomes" id="UP000245125"/>
    </source>
</evidence>
<dbReference type="Pfam" id="PF00535">
    <property type="entry name" value="Glycos_transf_2"/>
    <property type="match status" value="1"/>
</dbReference>
<gene>
    <name evidence="2" type="ORF">NBG4_1020003</name>
</gene>